<reference evidence="2 3" key="1">
    <citation type="journal article" date="2014" name="PLoS Genet.">
        <title>Phylogenetically driven sequencing of extremely halophilic archaea reveals strategies for static and dynamic osmo-response.</title>
        <authorList>
            <person name="Becker E.A."/>
            <person name="Seitzer P.M."/>
            <person name="Tritt A."/>
            <person name="Larsen D."/>
            <person name="Krusor M."/>
            <person name="Yao A.I."/>
            <person name="Wu D."/>
            <person name="Madern D."/>
            <person name="Eisen J.A."/>
            <person name="Darling A.E."/>
            <person name="Facciotti M.T."/>
        </authorList>
    </citation>
    <scope>NUCLEOTIDE SEQUENCE [LARGE SCALE GENOMIC DNA]</scope>
    <source>
        <strain evidence="2 3">DSM 12281</strain>
    </source>
</reference>
<feature type="region of interest" description="Disordered" evidence="1">
    <location>
        <begin position="168"/>
        <end position="240"/>
    </location>
</feature>
<protein>
    <submittedName>
        <fullName evidence="2">Peptidase S8/S53 subtilisin kexin sedolisin</fullName>
    </submittedName>
</protein>
<dbReference type="AlphaFoldDB" id="M0AB04"/>
<accession>M0AB04</accession>
<evidence type="ECO:0000313" key="2">
    <source>
        <dbReference type="EMBL" id="ELY95576.1"/>
    </source>
</evidence>
<organism evidence="2 3">
    <name type="scientific">Natrialba taiwanensis DSM 12281</name>
    <dbReference type="NCBI Taxonomy" id="1230458"/>
    <lineage>
        <taxon>Archaea</taxon>
        <taxon>Methanobacteriati</taxon>
        <taxon>Methanobacteriota</taxon>
        <taxon>Stenosarchaea group</taxon>
        <taxon>Halobacteria</taxon>
        <taxon>Halobacteriales</taxon>
        <taxon>Natrialbaceae</taxon>
        <taxon>Natrialba</taxon>
    </lineage>
</organism>
<dbReference type="PATRIC" id="fig|1230458.4.peg.971"/>
<name>M0AB04_9EURY</name>
<evidence type="ECO:0000313" key="3">
    <source>
        <dbReference type="Proteomes" id="UP000011648"/>
    </source>
</evidence>
<comment type="caution">
    <text evidence="2">The sequence shown here is derived from an EMBL/GenBank/DDBJ whole genome shotgun (WGS) entry which is preliminary data.</text>
</comment>
<sequence length="240" mass="26733">MERTNSTGSTADESTDGVATRRRFLTGVGATGFVGGIGLTGSASMLLGDVVGGLVSVGDTLVDDTLNLESSLEQETIVVFETNADADRLLSLDALAGRFDVLPMAYAELTGPLIETVAGWSKVRYISANYELEYQNTMHERIRGPGRSRPEPGSIRLHRIECSHRRHRLGHRRCASGSRGQPASEPAVRRYSRRDRRPAVVAGCRLHRQRQQRSRHPLRGQYRRRRLGQRRRVHRHGSGR</sequence>
<keyword evidence="3" id="KW-1185">Reference proteome</keyword>
<dbReference type="Proteomes" id="UP000011648">
    <property type="component" value="Unassembled WGS sequence"/>
</dbReference>
<gene>
    <name evidence="2" type="ORF">C484_04795</name>
</gene>
<feature type="compositionally biased region" description="Basic residues" evidence="1">
    <location>
        <begin position="205"/>
        <end position="240"/>
    </location>
</feature>
<proteinExistence type="predicted"/>
<dbReference type="EMBL" id="AOIL01000013">
    <property type="protein sequence ID" value="ELY95576.1"/>
    <property type="molecule type" value="Genomic_DNA"/>
</dbReference>
<evidence type="ECO:0000256" key="1">
    <source>
        <dbReference type="SAM" id="MobiDB-lite"/>
    </source>
</evidence>